<dbReference type="AlphaFoldDB" id="A0A3M7R5M5"/>
<keyword evidence="1" id="KW-0472">Membrane</keyword>
<evidence type="ECO:0000313" key="2">
    <source>
        <dbReference type="EMBL" id="RNA18701.1"/>
    </source>
</evidence>
<reference evidence="2 3" key="1">
    <citation type="journal article" date="2018" name="Sci. Rep.">
        <title>Genomic signatures of local adaptation to the degree of environmental predictability in rotifers.</title>
        <authorList>
            <person name="Franch-Gras L."/>
            <person name="Hahn C."/>
            <person name="Garcia-Roger E.M."/>
            <person name="Carmona M.J."/>
            <person name="Serra M."/>
            <person name="Gomez A."/>
        </authorList>
    </citation>
    <scope>NUCLEOTIDE SEQUENCE [LARGE SCALE GENOMIC DNA]</scope>
    <source>
        <strain evidence="2">HYR1</strain>
    </source>
</reference>
<keyword evidence="1" id="KW-1133">Transmembrane helix</keyword>
<protein>
    <submittedName>
        <fullName evidence="2">Uncharacterized protein</fullName>
    </submittedName>
</protein>
<keyword evidence="3" id="KW-1185">Reference proteome</keyword>
<organism evidence="2 3">
    <name type="scientific">Brachionus plicatilis</name>
    <name type="common">Marine rotifer</name>
    <name type="synonym">Brachionus muelleri</name>
    <dbReference type="NCBI Taxonomy" id="10195"/>
    <lineage>
        <taxon>Eukaryota</taxon>
        <taxon>Metazoa</taxon>
        <taxon>Spiralia</taxon>
        <taxon>Gnathifera</taxon>
        <taxon>Rotifera</taxon>
        <taxon>Eurotatoria</taxon>
        <taxon>Monogononta</taxon>
        <taxon>Pseudotrocha</taxon>
        <taxon>Ploima</taxon>
        <taxon>Brachionidae</taxon>
        <taxon>Brachionus</taxon>
    </lineage>
</organism>
<keyword evidence="1" id="KW-0812">Transmembrane</keyword>
<evidence type="ECO:0000256" key="1">
    <source>
        <dbReference type="SAM" id="Phobius"/>
    </source>
</evidence>
<proteinExistence type="predicted"/>
<gene>
    <name evidence="2" type="ORF">BpHYR1_041297</name>
</gene>
<evidence type="ECO:0000313" key="3">
    <source>
        <dbReference type="Proteomes" id="UP000276133"/>
    </source>
</evidence>
<comment type="caution">
    <text evidence="2">The sequence shown here is derived from an EMBL/GenBank/DDBJ whole genome shotgun (WGS) entry which is preliminary data.</text>
</comment>
<dbReference type="EMBL" id="REGN01004185">
    <property type="protein sequence ID" value="RNA18701.1"/>
    <property type="molecule type" value="Genomic_DNA"/>
</dbReference>
<dbReference type="Proteomes" id="UP000276133">
    <property type="component" value="Unassembled WGS sequence"/>
</dbReference>
<name>A0A3M7R5M5_BRAPC</name>
<sequence>MGCLKVDFFTILIINSNQFWFQNSFNLKRTSDKDIWFFGVVFSSMFVIELMFLYENLRMSRIPFKFLLNFLISSLLSSIREQCTFFIPDVDKGLIETLIYILIDIDFQKALNVRQSISYQYTSLELIFLKNFGWVKDLNFLNP</sequence>
<accession>A0A3M7R5M5</accession>
<feature type="transmembrane region" description="Helical" evidence="1">
    <location>
        <begin position="35"/>
        <end position="54"/>
    </location>
</feature>